<protein>
    <submittedName>
        <fullName evidence="2">Protein kinase domain-containing protein</fullName>
    </submittedName>
</protein>
<dbReference type="WBParaSite" id="RSKR_0000333200.1">
    <property type="protein sequence ID" value="RSKR_0000333200.1"/>
    <property type="gene ID" value="RSKR_0000333200"/>
</dbReference>
<dbReference type="Proteomes" id="UP000095286">
    <property type="component" value="Unplaced"/>
</dbReference>
<organism evidence="1 2">
    <name type="scientific">Rhabditophanes sp. KR3021</name>
    <dbReference type="NCBI Taxonomy" id="114890"/>
    <lineage>
        <taxon>Eukaryota</taxon>
        <taxon>Metazoa</taxon>
        <taxon>Ecdysozoa</taxon>
        <taxon>Nematoda</taxon>
        <taxon>Chromadorea</taxon>
        <taxon>Rhabditida</taxon>
        <taxon>Tylenchina</taxon>
        <taxon>Panagrolaimomorpha</taxon>
        <taxon>Strongyloidoidea</taxon>
        <taxon>Alloionematidae</taxon>
        <taxon>Rhabditophanes</taxon>
    </lineage>
</organism>
<sequence length="1212" mass="134940">MITSPYLQYASPNCEISLEYKITGGLGVVSTQGLPDEDFAASEDVNAEEDVDALTRPSEHLVIHPTNPNFQRWKNESVHIGGINRPTRIRIECHIKDTTSCYIDNLKLNNCDEEIYVEDACDGKDDKKYLCDKGHQNKCIKYSEVCDMNVDCNGGEDENNFLHQCNEIPIGARCTFESDDPNLCEGWKLENVKKHFNRPFQNSQSIKNSHLFQLTSAILIGKKYPNNKKIFAHHDHTYGHHNNTGHFMSIMSQDDSMGLGMLSNPVRTNMISPFFPPMHPSIFDTLSPNYGTCFIHFHLCYIAKNIPSIDIKLVSASGKEKVTIFDHTYPHETNPGYCLWRKYSIKFPDFRSSYQVIISTATQYEHYDSFGFDDFTMSPNCFLRINDWVNPQLKQSVTIASHKDFEKGGLIKLDDQMNPTLVVPHTMEYKIDVCGAAGGKLLNQRYKNNGGCITYFDTFQKGHQLKFSNGEIGQSPCDVNKTVSSTLPPGMSEAYLKVVCAGSQAEAEQRYTKMNEMWQGKSELPGTGGGGASFVLYDNEYIVVAGGGGGSIAEVFLNQVLINNTALGGILFDPDTYDNSSLLVPNWKAGNGGSEGGVGGGGASCSNSGGGGGGYIGGSTSAGSYGNGGLSYVLKNKEFYNYIGENKGSGFITITACSLECSESALCTFERDHLVVFSNGGANQLCVCEDGSFVGERQPCNTTFTRDNDRVGLTDHPKLVWFIIILVMLITSVGVLYCLINKYCVHLSRNKENSTQIMRAENNGLYHMINIENTPESMRIRPEEIAFLNSIGEGAFGKVYKAIYTRNGLEQQTVAVKTLPLDSARDCQMGFEREAALMNKYPHPNIVSLLGVVFEPTANFIVIELMEGGDLKTFLRECRPRSIDRIMNIDMYDLNIICHDIASACAHLEKHRLIHRDIAARNCLTTAKQSNCRRVTKLADFGLARDIKISDYYVKEGKAMLPVKWMPPEAFLDGVFSSQSDQWSFGVLMWEVYSLGLAPYPGKDNDEVMQFVLEGQRLNSPECIPKLASDLMLMTWSTLPHHRPTFADCEVSLGKLLEDSSWKGYPVPDISPFKIGQALNASSRVKREVLTLESMDLISNANSAQTLSTMIDSSHQYDSEITFDPTANFLPYELVRKNKYRTVENAYINTFDSVLYQKGDDNDSLAETPDNEIALAAYLRDNFINPGRPNTAGSRRPIISEDDELVWNSGKE</sequence>
<proteinExistence type="predicted"/>
<reference evidence="2" key="1">
    <citation type="submission" date="2016-11" db="UniProtKB">
        <authorList>
            <consortium name="WormBaseParasite"/>
        </authorList>
    </citation>
    <scope>IDENTIFICATION</scope>
    <source>
        <strain evidence="2">KR3021</strain>
    </source>
</reference>
<accession>A0AC35TS71</accession>
<evidence type="ECO:0000313" key="2">
    <source>
        <dbReference type="WBParaSite" id="RSKR_0000333200.1"/>
    </source>
</evidence>
<evidence type="ECO:0000313" key="1">
    <source>
        <dbReference type="Proteomes" id="UP000095286"/>
    </source>
</evidence>
<name>A0AC35TS71_9BILA</name>